<dbReference type="PRINTS" id="PR00411">
    <property type="entry name" value="PNDRDTASEI"/>
</dbReference>
<keyword evidence="2" id="KW-0285">Flavoprotein</keyword>
<protein>
    <submittedName>
        <fullName evidence="7">NAD(P)/FAD-dependent oxidoreductase</fullName>
    </submittedName>
</protein>
<dbReference type="PANTHER" id="PTHR43557">
    <property type="entry name" value="APOPTOSIS-INDUCING FACTOR 1"/>
    <property type="match status" value="1"/>
</dbReference>
<dbReference type="InterPro" id="IPR050446">
    <property type="entry name" value="FAD-oxidoreductase/Apoptosis"/>
</dbReference>
<evidence type="ECO:0000256" key="1">
    <source>
        <dbReference type="ARBA" id="ARBA00001974"/>
    </source>
</evidence>
<keyword evidence="3" id="KW-0274">FAD</keyword>
<name>A0ABY5PH13_9ACTN</name>
<feature type="region of interest" description="Disordered" evidence="5">
    <location>
        <begin position="395"/>
        <end position="457"/>
    </location>
</feature>
<dbReference type="Gene3D" id="3.50.50.60">
    <property type="entry name" value="FAD/NAD(P)-binding domain"/>
    <property type="match status" value="2"/>
</dbReference>
<proteinExistence type="predicted"/>
<gene>
    <name evidence="7" type="ORF">LRS13_24540</name>
</gene>
<evidence type="ECO:0000256" key="4">
    <source>
        <dbReference type="ARBA" id="ARBA00023002"/>
    </source>
</evidence>
<dbReference type="EMBL" id="CP088295">
    <property type="protein sequence ID" value="UUY03790.1"/>
    <property type="molecule type" value="Genomic_DNA"/>
</dbReference>
<sequence length="457" mass="48362">MGAEDLGLVVIVGGGIAAVRAAERLAERGFTGRVDIVAAEPGPPYRRPLLTSVASGRLDASQLQLSPRLPARTRWRGGRRATGLDPDARRVFLDDGRALPYDGLIIATGAVPRTLPGARRANDRVHTLRTLDDAHRLARGLRDARRLLIVGGGTIGCEAAAALRNRGLPTTLVELGPALLGDVVGPRMGEAFTVWHRRHRVDVRCSVGVATWDQHRAGVRAELTDGAVVEADVALVAVGAWPDVGWLADSGFDLGDGVLCGPTTHVVGAEDVVAAGDCARWPNLRFDESPRRVGHSANATAMGRHAADALLDGVEATAPFTPIPWGFTEQFGACTQLVGRPSAGVSFVDVEGRPSVMRGAVAAFDGRGRFVGGTIAGARPAARWVHDAVAASCPAPPSMPRVSWDPEPHLRPRPSAARVDDRVQQAHRVEQMPAWPGPPRRAEDRSAGGEQPRGALH</sequence>
<evidence type="ECO:0000313" key="8">
    <source>
        <dbReference type="Proteomes" id="UP001058860"/>
    </source>
</evidence>
<feature type="domain" description="FAD/NAD(P)-binding" evidence="6">
    <location>
        <begin position="9"/>
        <end position="299"/>
    </location>
</feature>
<dbReference type="PRINTS" id="PR00368">
    <property type="entry name" value="FADPNR"/>
</dbReference>
<keyword evidence="4" id="KW-0560">Oxidoreductase</keyword>
<evidence type="ECO:0000259" key="6">
    <source>
        <dbReference type="Pfam" id="PF07992"/>
    </source>
</evidence>
<comment type="cofactor">
    <cofactor evidence="1">
        <name>FAD</name>
        <dbReference type="ChEBI" id="CHEBI:57692"/>
    </cofactor>
</comment>
<feature type="compositionally biased region" description="Basic and acidic residues" evidence="5">
    <location>
        <begin position="418"/>
        <end position="430"/>
    </location>
</feature>
<dbReference type="InterPro" id="IPR036188">
    <property type="entry name" value="FAD/NAD-bd_sf"/>
</dbReference>
<keyword evidence="8" id="KW-1185">Reference proteome</keyword>
<dbReference type="SUPFAM" id="SSF51905">
    <property type="entry name" value="FAD/NAD(P)-binding domain"/>
    <property type="match status" value="2"/>
</dbReference>
<dbReference type="RefSeq" id="WP_353864290.1">
    <property type="nucleotide sequence ID" value="NZ_CP088295.1"/>
</dbReference>
<dbReference type="InterPro" id="IPR023753">
    <property type="entry name" value="FAD/NAD-binding_dom"/>
</dbReference>
<evidence type="ECO:0000313" key="7">
    <source>
        <dbReference type="EMBL" id="UUY03790.1"/>
    </source>
</evidence>
<evidence type="ECO:0000256" key="3">
    <source>
        <dbReference type="ARBA" id="ARBA00022827"/>
    </source>
</evidence>
<accession>A0ABY5PH13</accession>
<dbReference type="PANTHER" id="PTHR43557:SF2">
    <property type="entry name" value="RIESKE DOMAIN-CONTAINING PROTEIN-RELATED"/>
    <property type="match status" value="1"/>
</dbReference>
<evidence type="ECO:0000256" key="2">
    <source>
        <dbReference type="ARBA" id="ARBA00022630"/>
    </source>
</evidence>
<dbReference type="Pfam" id="PF07992">
    <property type="entry name" value="Pyr_redox_2"/>
    <property type="match status" value="1"/>
</dbReference>
<evidence type="ECO:0000256" key="5">
    <source>
        <dbReference type="SAM" id="MobiDB-lite"/>
    </source>
</evidence>
<dbReference type="Proteomes" id="UP001058860">
    <property type="component" value="Chromosome"/>
</dbReference>
<organism evidence="7 8">
    <name type="scientific">Svornostia abyssi</name>
    <dbReference type="NCBI Taxonomy" id="2898438"/>
    <lineage>
        <taxon>Bacteria</taxon>
        <taxon>Bacillati</taxon>
        <taxon>Actinomycetota</taxon>
        <taxon>Thermoleophilia</taxon>
        <taxon>Solirubrobacterales</taxon>
        <taxon>Baekduiaceae</taxon>
        <taxon>Svornostia</taxon>
    </lineage>
</organism>
<reference evidence="8" key="1">
    <citation type="submission" date="2021-11" db="EMBL/GenBank/DDBJ databases">
        <title>Cultivation dependent microbiological survey of springs from the worlds oldest radium mine currently devoted to the extraction of radon-saturated water.</title>
        <authorList>
            <person name="Kapinusova G."/>
            <person name="Smrhova T."/>
            <person name="Strejcek M."/>
            <person name="Suman J."/>
            <person name="Jani K."/>
            <person name="Pajer P."/>
            <person name="Uhlik O."/>
        </authorList>
    </citation>
    <scope>NUCLEOTIDE SEQUENCE [LARGE SCALE GENOMIC DNA]</scope>
    <source>
        <strain evidence="8">J379</strain>
    </source>
</reference>